<keyword evidence="8 11" id="KW-0368">Histidine biosynthesis</keyword>
<dbReference type="FunFam" id="3.40.50.720:FF:000094">
    <property type="entry name" value="Bifunctional protein FolD"/>
    <property type="match status" value="1"/>
</dbReference>
<dbReference type="Proteomes" id="UP000284794">
    <property type="component" value="Unassembled WGS sequence"/>
</dbReference>
<evidence type="ECO:0000256" key="3">
    <source>
        <dbReference type="ARBA" id="ARBA00022605"/>
    </source>
</evidence>
<dbReference type="PANTHER" id="PTHR48099:SF5">
    <property type="entry name" value="C-1-TETRAHYDROFOLATE SYNTHASE, CYTOPLASMIC"/>
    <property type="match status" value="1"/>
</dbReference>
<evidence type="ECO:0000256" key="5">
    <source>
        <dbReference type="ARBA" id="ARBA00022801"/>
    </source>
</evidence>
<keyword evidence="4 11" id="KW-0658">Purine biosynthesis</keyword>
<dbReference type="SUPFAM" id="SSF51735">
    <property type="entry name" value="NAD(P)-binding Rossmann-fold domains"/>
    <property type="match status" value="1"/>
</dbReference>
<evidence type="ECO:0000313" key="17">
    <source>
        <dbReference type="Proteomes" id="UP000285201"/>
    </source>
</evidence>
<dbReference type="InterPro" id="IPR046346">
    <property type="entry name" value="Aminoacid_DH-like_N_sf"/>
</dbReference>
<keyword evidence="6 11" id="KW-0521">NADP</keyword>
<dbReference type="EMBL" id="QROY01000013">
    <property type="protein sequence ID" value="RHL65957.1"/>
    <property type="molecule type" value="Genomic_DNA"/>
</dbReference>
<evidence type="ECO:0000313" key="16">
    <source>
        <dbReference type="Proteomes" id="UP000284794"/>
    </source>
</evidence>
<comment type="caution">
    <text evidence="11">Lacks conserved residue(s) required for the propagation of feature annotation.</text>
</comment>
<reference evidence="16 17" key="1">
    <citation type="submission" date="2018-08" db="EMBL/GenBank/DDBJ databases">
        <title>A genome reference for cultivated species of the human gut microbiota.</title>
        <authorList>
            <person name="Zou Y."/>
            <person name="Xue W."/>
            <person name="Luo G."/>
        </authorList>
    </citation>
    <scope>NUCLEOTIDE SEQUENCE [LARGE SCALE GENOMIC DNA]</scope>
    <source>
        <strain evidence="15 17">AF36-7BH</strain>
        <strain evidence="14 16">AM32-2AC</strain>
    </source>
</reference>
<dbReference type="Proteomes" id="UP000285201">
    <property type="component" value="Unassembled WGS sequence"/>
</dbReference>
<dbReference type="AlphaFoldDB" id="A0A414D9U8"/>
<comment type="pathway">
    <text evidence="1 11">One-carbon metabolism; tetrahydrofolate interconversion.</text>
</comment>
<evidence type="ECO:0000313" key="14">
    <source>
        <dbReference type="EMBL" id="RHD07320.1"/>
    </source>
</evidence>
<dbReference type="EC" id="3.5.4.9" evidence="11"/>
<comment type="similarity">
    <text evidence="11">Belongs to the tetrahydrofolate dehydrogenase/cyclohydrolase family.</text>
</comment>
<comment type="subunit">
    <text evidence="11">Homodimer.</text>
</comment>
<dbReference type="PANTHER" id="PTHR48099">
    <property type="entry name" value="C-1-TETRAHYDROFOLATE SYNTHASE, CYTOPLASMIC-RELATED"/>
    <property type="match status" value="1"/>
</dbReference>
<evidence type="ECO:0000259" key="13">
    <source>
        <dbReference type="Pfam" id="PF02882"/>
    </source>
</evidence>
<dbReference type="Gene3D" id="3.40.50.10860">
    <property type="entry name" value="Leucine Dehydrogenase, chain A, domain 1"/>
    <property type="match status" value="1"/>
</dbReference>
<comment type="function">
    <text evidence="11">Catalyzes the oxidation of 5,10-methylenetetrahydrofolate to 5,10-methenyltetrahydrofolate and then the hydrolysis of 5,10-methenyltetrahydrofolate to 10-formyltetrahydrofolate.</text>
</comment>
<sequence>MDFASQNKEEYMETLKGLPVANAINEKIIEEMKDCKGAIPHLAIVRVGERPDDMSYERGATKKMEKVGFRCTSYTFPADIDNDSFQKEFDKINGDEDIDGILLLRPLPKHLDEKAIENRIASVKDLDGISPMNLAKVYAGDPTGYGPCTAEAVIEMLDYAGVDLKGKRAVVIGRSLVIGKPVAMMLMKKNATVTVCHTKTVDMPGVCKGAEVLVAAAGVAKMVDKSFVADGAVVIDVGINVDEDGNLCGDVDFEDVTENASVCTPVPGGVGSVTTSVLAKHLLKAAKARRA</sequence>
<comment type="caution">
    <text evidence="14">The sequence shown here is derived from an EMBL/GenBank/DDBJ whole genome shotgun (WGS) entry which is preliminary data.</text>
</comment>
<accession>A0A414D9U8</accession>
<keyword evidence="10 11" id="KW-0511">Multifunctional enzyme</keyword>
<gene>
    <name evidence="11" type="primary">folD</name>
    <name evidence="15" type="ORF">DW007_12855</name>
    <name evidence="14" type="ORF">DW811_10235</name>
</gene>
<proteinExistence type="inferred from homology"/>
<dbReference type="InterPro" id="IPR000672">
    <property type="entry name" value="THF_DH/CycHdrlase"/>
</dbReference>
<dbReference type="UniPathway" id="UPA00193"/>
<feature type="binding site" evidence="11">
    <location>
        <begin position="173"/>
        <end position="175"/>
    </location>
    <ligand>
        <name>NADP(+)</name>
        <dbReference type="ChEBI" id="CHEBI:58349"/>
    </ligand>
</feature>
<dbReference type="CDD" id="cd01080">
    <property type="entry name" value="NAD_bind_m-THF_DH_Cyclohyd"/>
    <property type="match status" value="1"/>
</dbReference>
<evidence type="ECO:0000256" key="11">
    <source>
        <dbReference type="HAMAP-Rule" id="MF_01576"/>
    </source>
</evidence>
<comment type="catalytic activity">
    <reaction evidence="11">
        <text>(6R)-5,10-methylene-5,6,7,8-tetrahydrofolate + NADP(+) = (6R)-5,10-methenyltetrahydrofolate + NADPH</text>
        <dbReference type="Rhea" id="RHEA:22812"/>
        <dbReference type="ChEBI" id="CHEBI:15636"/>
        <dbReference type="ChEBI" id="CHEBI:57455"/>
        <dbReference type="ChEBI" id="CHEBI:57783"/>
        <dbReference type="ChEBI" id="CHEBI:58349"/>
        <dbReference type="EC" id="1.5.1.5"/>
    </reaction>
</comment>
<keyword evidence="3 11" id="KW-0028">Amino-acid biosynthesis</keyword>
<evidence type="ECO:0000256" key="9">
    <source>
        <dbReference type="ARBA" id="ARBA00023167"/>
    </source>
</evidence>
<dbReference type="GO" id="GO:0006164">
    <property type="term" value="P:purine nucleotide biosynthetic process"/>
    <property type="evidence" value="ECO:0007669"/>
    <property type="project" value="UniProtKB-KW"/>
</dbReference>
<protein>
    <recommendedName>
        <fullName evidence="11">Bifunctional protein FolD</fullName>
    </recommendedName>
    <domain>
        <recommendedName>
            <fullName evidence="11">Methylenetetrahydrofolate dehydrogenase</fullName>
            <ecNumber evidence="11">1.5.1.5</ecNumber>
        </recommendedName>
    </domain>
    <domain>
        <recommendedName>
            <fullName evidence="11">Methenyltetrahydrofolate cyclohydrolase</fullName>
            <ecNumber evidence="11">3.5.4.9</ecNumber>
        </recommendedName>
    </domain>
</protein>
<dbReference type="PRINTS" id="PR00085">
    <property type="entry name" value="THFDHDRGNASE"/>
</dbReference>
<keyword evidence="5 11" id="KW-0378">Hydrolase</keyword>
<name>A0A414D9U8_9FIRM</name>
<evidence type="ECO:0000256" key="8">
    <source>
        <dbReference type="ARBA" id="ARBA00023102"/>
    </source>
</evidence>
<evidence type="ECO:0000313" key="15">
    <source>
        <dbReference type="EMBL" id="RHL65957.1"/>
    </source>
</evidence>
<evidence type="ECO:0000256" key="2">
    <source>
        <dbReference type="ARBA" id="ARBA00022563"/>
    </source>
</evidence>
<dbReference type="GO" id="GO:0004477">
    <property type="term" value="F:methenyltetrahydrofolate cyclohydrolase activity"/>
    <property type="evidence" value="ECO:0007669"/>
    <property type="project" value="UniProtKB-UniRule"/>
</dbReference>
<evidence type="ECO:0000256" key="6">
    <source>
        <dbReference type="ARBA" id="ARBA00022857"/>
    </source>
</evidence>
<feature type="domain" description="Tetrahydrofolate dehydrogenase/cyclohydrolase catalytic" evidence="12">
    <location>
        <begin position="15"/>
        <end position="127"/>
    </location>
</feature>
<keyword evidence="2 11" id="KW-0554">One-carbon metabolism</keyword>
<dbReference type="EC" id="1.5.1.5" evidence="11"/>
<dbReference type="GO" id="GO:0000105">
    <property type="term" value="P:L-histidine biosynthetic process"/>
    <property type="evidence" value="ECO:0007669"/>
    <property type="project" value="UniProtKB-KW"/>
</dbReference>
<comment type="catalytic activity">
    <reaction evidence="11">
        <text>(6R)-5,10-methenyltetrahydrofolate + H2O = (6R)-10-formyltetrahydrofolate + H(+)</text>
        <dbReference type="Rhea" id="RHEA:23700"/>
        <dbReference type="ChEBI" id="CHEBI:15377"/>
        <dbReference type="ChEBI" id="CHEBI:15378"/>
        <dbReference type="ChEBI" id="CHEBI:57455"/>
        <dbReference type="ChEBI" id="CHEBI:195366"/>
        <dbReference type="EC" id="3.5.4.9"/>
    </reaction>
</comment>
<evidence type="ECO:0000259" key="12">
    <source>
        <dbReference type="Pfam" id="PF00763"/>
    </source>
</evidence>
<dbReference type="GO" id="GO:0009086">
    <property type="term" value="P:methionine biosynthetic process"/>
    <property type="evidence" value="ECO:0007669"/>
    <property type="project" value="UniProtKB-KW"/>
</dbReference>
<dbReference type="GO" id="GO:0004488">
    <property type="term" value="F:methylenetetrahydrofolate dehydrogenase (NADP+) activity"/>
    <property type="evidence" value="ECO:0007669"/>
    <property type="project" value="UniProtKB-UniRule"/>
</dbReference>
<dbReference type="Gene3D" id="3.40.50.720">
    <property type="entry name" value="NAD(P)-binding Rossmann-like Domain"/>
    <property type="match status" value="1"/>
</dbReference>
<dbReference type="SUPFAM" id="SSF53223">
    <property type="entry name" value="Aminoacid dehydrogenase-like, N-terminal domain"/>
    <property type="match status" value="1"/>
</dbReference>
<dbReference type="InterPro" id="IPR036291">
    <property type="entry name" value="NAD(P)-bd_dom_sf"/>
</dbReference>
<dbReference type="InterPro" id="IPR020630">
    <property type="entry name" value="THF_DH/CycHdrlase_cat_dom"/>
</dbReference>
<organism evidence="14 16">
    <name type="scientific">Lachnospira eligens</name>
    <dbReference type="NCBI Taxonomy" id="39485"/>
    <lineage>
        <taxon>Bacteria</taxon>
        <taxon>Bacillati</taxon>
        <taxon>Bacillota</taxon>
        <taxon>Clostridia</taxon>
        <taxon>Lachnospirales</taxon>
        <taxon>Lachnospiraceae</taxon>
        <taxon>Lachnospira</taxon>
    </lineage>
</organism>
<feature type="domain" description="Tetrahydrofolate dehydrogenase/cyclohydrolase NAD(P)-binding" evidence="13">
    <location>
        <begin position="147"/>
        <end position="289"/>
    </location>
</feature>
<keyword evidence="9 11" id="KW-0486">Methionine biosynthesis</keyword>
<dbReference type="EMBL" id="QSIS01000014">
    <property type="protein sequence ID" value="RHD07320.1"/>
    <property type="molecule type" value="Genomic_DNA"/>
</dbReference>
<evidence type="ECO:0000256" key="7">
    <source>
        <dbReference type="ARBA" id="ARBA00023002"/>
    </source>
</evidence>
<evidence type="ECO:0000256" key="4">
    <source>
        <dbReference type="ARBA" id="ARBA00022755"/>
    </source>
</evidence>
<dbReference type="Pfam" id="PF02882">
    <property type="entry name" value="THF_DHG_CYH_C"/>
    <property type="match status" value="1"/>
</dbReference>
<evidence type="ECO:0000256" key="10">
    <source>
        <dbReference type="ARBA" id="ARBA00023268"/>
    </source>
</evidence>
<dbReference type="Pfam" id="PF00763">
    <property type="entry name" value="THF_DHG_CYH"/>
    <property type="match status" value="1"/>
</dbReference>
<dbReference type="HAMAP" id="MF_01576">
    <property type="entry name" value="THF_DHG_CYH"/>
    <property type="match status" value="1"/>
</dbReference>
<dbReference type="InterPro" id="IPR020631">
    <property type="entry name" value="THF_DH/CycHdrlase_NAD-bd_dom"/>
</dbReference>
<keyword evidence="7 11" id="KW-0560">Oxidoreductase</keyword>
<dbReference type="GO" id="GO:0005829">
    <property type="term" value="C:cytosol"/>
    <property type="evidence" value="ECO:0007669"/>
    <property type="project" value="TreeGrafter"/>
</dbReference>
<evidence type="ECO:0000256" key="1">
    <source>
        <dbReference type="ARBA" id="ARBA00004777"/>
    </source>
</evidence>
<feature type="binding site" evidence="11">
    <location>
        <position position="239"/>
    </location>
    <ligand>
        <name>NADP(+)</name>
        <dbReference type="ChEBI" id="CHEBI:58349"/>
    </ligand>
</feature>
<dbReference type="GO" id="GO:0035999">
    <property type="term" value="P:tetrahydrofolate interconversion"/>
    <property type="evidence" value="ECO:0007669"/>
    <property type="project" value="UniProtKB-UniRule"/>
</dbReference>